<keyword evidence="1" id="KW-0812">Transmembrane</keyword>
<reference evidence="2 3" key="1">
    <citation type="journal article" date="2014" name="Appl. Environ. Microbiol.">
        <title>Comparative Genome Analysis of 'Candidatus Methanoplasma termitum' Indicates a New Mode of Energy Metabolism in the Seventh Order of Methanogens.</title>
        <authorList>
            <person name="Lang K."/>
            <person name="Schuldes J."/>
            <person name="Klingl A."/>
            <person name="Poehlein A."/>
            <person name="Daniel R."/>
            <person name="Brune A."/>
        </authorList>
    </citation>
    <scope>NUCLEOTIDE SEQUENCE [LARGE SCALE GENOMIC DNA]</scope>
    <source>
        <strain evidence="3">Mpt1</strain>
    </source>
</reference>
<organism evidence="2 3">
    <name type="scientific">Candidatus Methanoplasma termitum</name>
    <dbReference type="NCBI Taxonomy" id="1577791"/>
    <lineage>
        <taxon>Archaea</taxon>
        <taxon>Methanobacteriati</taxon>
        <taxon>Thermoplasmatota</taxon>
        <taxon>Thermoplasmata</taxon>
        <taxon>Methanomassiliicoccales</taxon>
        <taxon>Methanomassiliicoccaceae</taxon>
        <taxon>Candidatus Methanoplasma</taxon>
    </lineage>
</organism>
<gene>
    <name evidence="2" type="ORF">Mpt1_c02200</name>
</gene>
<name>A0A0A7LAH1_9ARCH</name>
<keyword evidence="3" id="KW-1185">Reference proteome</keyword>
<dbReference type="Proteomes" id="UP000030787">
    <property type="component" value="Chromosome"/>
</dbReference>
<keyword evidence="1" id="KW-0472">Membrane</keyword>
<dbReference type="AlphaFoldDB" id="A0A0A7LAH1"/>
<dbReference type="RefSeq" id="WP_148305787.1">
    <property type="nucleotide sequence ID" value="NZ_CP010070.1"/>
</dbReference>
<evidence type="ECO:0000313" key="3">
    <source>
        <dbReference type="Proteomes" id="UP000030787"/>
    </source>
</evidence>
<feature type="transmembrane region" description="Helical" evidence="1">
    <location>
        <begin position="7"/>
        <end position="29"/>
    </location>
</feature>
<protein>
    <submittedName>
        <fullName evidence="2">Uncharacterized protein</fullName>
    </submittedName>
</protein>
<dbReference type="GeneID" id="24817893"/>
<proteinExistence type="predicted"/>
<keyword evidence="1" id="KW-1133">Transmembrane helix</keyword>
<dbReference type="HOGENOM" id="CLU_1607068_0_0_2"/>
<evidence type="ECO:0000313" key="2">
    <source>
        <dbReference type="EMBL" id="AIZ56120.1"/>
    </source>
</evidence>
<accession>A0A0A7LAH1</accession>
<dbReference type="EMBL" id="CP010070">
    <property type="protein sequence ID" value="AIZ56120.1"/>
    <property type="molecule type" value="Genomic_DNA"/>
</dbReference>
<dbReference type="STRING" id="1577791.Mpt1_c02200"/>
<dbReference type="KEGG" id="mear:Mpt1_c02200"/>
<sequence>MALGKKLLIAIVAIVIIVIICIAAGIIVLNKDKDNKNENTTTYWYYINYSDDATSTGNWFTGTGNNASEALIHTLDASGIENSISGAWITSINGVEPSFDVDSKSWYTWVWDETGSEWTLGEGELGLEEPGATIFYLGVTTIDAIPPTFTPNLISDSLVGGPFAA</sequence>
<evidence type="ECO:0000256" key="1">
    <source>
        <dbReference type="SAM" id="Phobius"/>
    </source>
</evidence>